<protein>
    <submittedName>
        <fullName evidence="5">Putative copper-binding protein</fullName>
    </submittedName>
</protein>
<feature type="signal peptide" evidence="3">
    <location>
        <begin position="1"/>
        <end position="25"/>
    </location>
</feature>
<dbReference type="AlphaFoldDB" id="A0A7M2YWR0"/>
<gene>
    <name evidence="5" type="ORF">Gocc_1900</name>
</gene>
<dbReference type="Pfam" id="PF13473">
    <property type="entry name" value="Cupredoxin_1"/>
    <property type="match status" value="1"/>
</dbReference>
<dbReference type="EMBL" id="QQZY01000004">
    <property type="protein sequence ID" value="RDI74324.1"/>
    <property type="molecule type" value="Genomic_DNA"/>
</dbReference>
<dbReference type="Proteomes" id="UP000254134">
    <property type="component" value="Unassembled WGS sequence"/>
</dbReference>
<dbReference type="InterPro" id="IPR008972">
    <property type="entry name" value="Cupredoxin"/>
</dbReference>
<keyword evidence="1" id="KW-0479">Metal-binding</keyword>
<feature type="chain" id="PRO_5029746273" evidence="3">
    <location>
        <begin position="26"/>
        <end position="135"/>
    </location>
</feature>
<dbReference type="PANTHER" id="PTHR38439">
    <property type="entry name" value="AURACYANIN-B"/>
    <property type="match status" value="1"/>
</dbReference>
<evidence type="ECO:0000256" key="2">
    <source>
        <dbReference type="ARBA" id="ARBA00023008"/>
    </source>
</evidence>
<evidence type="ECO:0000256" key="3">
    <source>
        <dbReference type="SAM" id="SignalP"/>
    </source>
</evidence>
<dbReference type="PANTHER" id="PTHR38439:SF3">
    <property type="entry name" value="COPPER-RESISTANT CUPROPROTEIN COPI"/>
    <property type="match status" value="1"/>
</dbReference>
<dbReference type="SUPFAM" id="SSF49503">
    <property type="entry name" value="Cupredoxins"/>
    <property type="match status" value="1"/>
</dbReference>
<sequence length="135" mass="13874">MRKLPVLVVAASVAAVSVGALTAGAVTTKKTVAVGLNEFNILPAAQGAPAGKVTFSVKNTGKVEHEFVVLKTAKPAGSLLKGAEAAEDGNVGEIGSVKPGETKKLTLTLKAGHYSLLCNLPGHYKAGQFVDFYVR</sequence>
<feature type="domain" description="EfeO-type cupredoxin-like" evidence="4">
    <location>
        <begin position="19"/>
        <end position="128"/>
    </location>
</feature>
<evidence type="ECO:0000256" key="1">
    <source>
        <dbReference type="ARBA" id="ARBA00022723"/>
    </source>
</evidence>
<proteinExistence type="predicted"/>
<reference evidence="5 6" key="1">
    <citation type="submission" date="2018-07" db="EMBL/GenBank/DDBJ databases">
        <title>High-quality-draft genome sequence of Gaiella occulta.</title>
        <authorList>
            <person name="Severino R."/>
            <person name="Froufe H.J.C."/>
            <person name="Rainey F.A."/>
            <person name="Barroso C."/>
            <person name="Albuquerque L."/>
            <person name="Lobo-Da-Cunha A."/>
            <person name="Da Costa M.S."/>
            <person name="Egas C."/>
        </authorList>
    </citation>
    <scope>NUCLEOTIDE SEQUENCE [LARGE SCALE GENOMIC DNA]</scope>
    <source>
        <strain evidence="5 6">F2-233</strain>
    </source>
</reference>
<dbReference type="GO" id="GO:0046872">
    <property type="term" value="F:metal ion binding"/>
    <property type="evidence" value="ECO:0007669"/>
    <property type="project" value="UniProtKB-KW"/>
</dbReference>
<evidence type="ECO:0000313" key="6">
    <source>
        <dbReference type="Proteomes" id="UP000254134"/>
    </source>
</evidence>
<dbReference type="InterPro" id="IPR050845">
    <property type="entry name" value="Cu-binding_ET"/>
</dbReference>
<keyword evidence="6" id="KW-1185">Reference proteome</keyword>
<dbReference type="RefSeq" id="WP_181813539.1">
    <property type="nucleotide sequence ID" value="NZ_QQZY01000004.1"/>
</dbReference>
<evidence type="ECO:0000313" key="5">
    <source>
        <dbReference type="EMBL" id="RDI74324.1"/>
    </source>
</evidence>
<evidence type="ECO:0000259" key="4">
    <source>
        <dbReference type="Pfam" id="PF13473"/>
    </source>
</evidence>
<dbReference type="Gene3D" id="2.60.40.420">
    <property type="entry name" value="Cupredoxins - blue copper proteins"/>
    <property type="match status" value="1"/>
</dbReference>
<comment type="caution">
    <text evidence="5">The sequence shown here is derived from an EMBL/GenBank/DDBJ whole genome shotgun (WGS) entry which is preliminary data.</text>
</comment>
<keyword evidence="2" id="KW-0186">Copper</keyword>
<accession>A0A7M2YWR0</accession>
<organism evidence="5 6">
    <name type="scientific">Gaiella occulta</name>
    <dbReference type="NCBI Taxonomy" id="1002870"/>
    <lineage>
        <taxon>Bacteria</taxon>
        <taxon>Bacillati</taxon>
        <taxon>Actinomycetota</taxon>
        <taxon>Thermoleophilia</taxon>
        <taxon>Gaiellales</taxon>
        <taxon>Gaiellaceae</taxon>
        <taxon>Gaiella</taxon>
    </lineage>
</organism>
<reference evidence="6" key="2">
    <citation type="journal article" date="2019" name="MicrobiologyOpen">
        <title>High-quality draft genome sequence of Gaiella occulta isolated from a 150 meter deep mineral water borehole and comparison with the genome sequences of other deep-branching lineages of the phylum Actinobacteria.</title>
        <authorList>
            <person name="Severino R."/>
            <person name="Froufe H.J.C."/>
            <person name="Barroso C."/>
            <person name="Albuquerque L."/>
            <person name="Lobo-da-Cunha A."/>
            <person name="da Costa M.S."/>
            <person name="Egas C."/>
        </authorList>
    </citation>
    <scope>NUCLEOTIDE SEQUENCE [LARGE SCALE GENOMIC DNA]</scope>
    <source>
        <strain evidence="6">F2-233</strain>
    </source>
</reference>
<keyword evidence="3" id="KW-0732">Signal</keyword>
<name>A0A7M2YWR0_9ACTN</name>
<dbReference type="InterPro" id="IPR028096">
    <property type="entry name" value="EfeO_Cupredoxin"/>
</dbReference>